<name>A0A0X8JJY0_9BACT</name>
<gene>
    <name evidence="2" type="ORF">AXF13_08415</name>
</gene>
<dbReference type="STRING" id="44742.AXF13_08415"/>
<evidence type="ECO:0000313" key="2">
    <source>
        <dbReference type="EMBL" id="AMD90143.1"/>
    </source>
</evidence>
<proteinExistence type="predicted"/>
<dbReference type="InterPro" id="IPR008312">
    <property type="entry name" value="T6SS_TssB1"/>
</dbReference>
<evidence type="ECO:0000313" key="3">
    <source>
        <dbReference type="Proteomes" id="UP000069241"/>
    </source>
</evidence>
<keyword evidence="3" id="KW-1185">Reference proteome</keyword>
<dbReference type="PANTHER" id="PTHR35850:SF2">
    <property type="entry name" value="TYPE VI SECRETION SYSTEM CONTRACTILE SHEATH SMALL SUBUNIT"/>
    <property type="match status" value="1"/>
</dbReference>
<organism evidence="2 3">
    <name type="scientific">Desulfovibrio fairfieldensis</name>
    <dbReference type="NCBI Taxonomy" id="44742"/>
    <lineage>
        <taxon>Bacteria</taxon>
        <taxon>Pseudomonadati</taxon>
        <taxon>Thermodesulfobacteriota</taxon>
        <taxon>Desulfovibrionia</taxon>
        <taxon>Desulfovibrionales</taxon>
        <taxon>Desulfovibrionaceae</taxon>
        <taxon>Desulfovibrio</taxon>
    </lineage>
</organism>
<dbReference type="NCBIfam" id="TIGR03358">
    <property type="entry name" value="VI_chp_5"/>
    <property type="match status" value="1"/>
</dbReference>
<dbReference type="KEGG" id="dfi:AXF13_08415"/>
<reference evidence="3" key="1">
    <citation type="submission" date="2016-02" db="EMBL/GenBank/DDBJ databases">
        <authorList>
            <person name="Holder M.E."/>
            <person name="Ajami N.J."/>
            <person name="Petrosino J.F."/>
        </authorList>
    </citation>
    <scope>NUCLEOTIDE SEQUENCE [LARGE SCALE GENOMIC DNA]</scope>
    <source>
        <strain evidence="3">CCUG 45958</strain>
    </source>
</reference>
<protein>
    <submittedName>
        <fullName evidence="2">Type VI secretion protein</fullName>
    </submittedName>
</protein>
<dbReference type="RefSeq" id="WP_062252550.1">
    <property type="nucleotide sequence ID" value="NZ_CP014229.1"/>
</dbReference>
<evidence type="ECO:0000256" key="1">
    <source>
        <dbReference type="SAM" id="MobiDB-lite"/>
    </source>
</evidence>
<dbReference type="Pfam" id="PF05591">
    <property type="entry name" value="T6SS_VipA"/>
    <property type="match status" value="1"/>
</dbReference>
<dbReference type="PIRSF" id="PIRSF028301">
    <property type="entry name" value="UCP028301"/>
    <property type="match status" value="1"/>
</dbReference>
<feature type="compositionally biased region" description="Basic and acidic residues" evidence="1">
    <location>
        <begin position="183"/>
        <end position="192"/>
    </location>
</feature>
<sequence length="192" mass="21554">MARKESSVAPKERINVTFKPATGGAVEEIELPMKVMVMGDFLQRHDPRSLLDRKPVSINKNNFADVMANQKLTLEIAVPNMLQDGDEERDIPVKLDFNSMRDFEPGNILDQIPETQKLMQIRDALVSLKGPMGNIPSFRKSFEEIVKDPRQREEIRRELVEAGVDLSLAPPKRAKGAGNKPQAPEKAEEPKA</sequence>
<dbReference type="Proteomes" id="UP000069241">
    <property type="component" value="Chromosome"/>
</dbReference>
<feature type="region of interest" description="Disordered" evidence="1">
    <location>
        <begin position="166"/>
        <end position="192"/>
    </location>
</feature>
<accession>A0A0X8JJY0</accession>
<dbReference type="PANTHER" id="PTHR35850">
    <property type="entry name" value="CYTOPLASMIC PROTEIN-RELATED"/>
    <property type="match status" value="1"/>
</dbReference>
<dbReference type="EMBL" id="CP014229">
    <property type="protein sequence ID" value="AMD90143.1"/>
    <property type="molecule type" value="Genomic_DNA"/>
</dbReference>
<dbReference type="AlphaFoldDB" id="A0A0X8JJY0"/>